<dbReference type="GO" id="GO:0016787">
    <property type="term" value="F:hydrolase activity"/>
    <property type="evidence" value="ECO:0007669"/>
    <property type="project" value="UniProtKB-KW"/>
</dbReference>
<dbReference type="Proteomes" id="UP000027238">
    <property type="component" value="Unassembled WGS sequence"/>
</dbReference>
<dbReference type="OMA" id="MDARNQE"/>
<dbReference type="Gene3D" id="3.40.50.1820">
    <property type="entry name" value="alpha/beta hydrolase"/>
    <property type="match status" value="1"/>
</dbReference>
<dbReference type="GO" id="GO:0044550">
    <property type="term" value="P:secondary metabolite biosynthetic process"/>
    <property type="evidence" value="ECO:0007669"/>
    <property type="project" value="TreeGrafter"/>
</dbReference>
<dbReference type="AlphaFoldDB" id="A0A066XSH1"/>
<evidence type="ECO:0000256" key="1">
    <source>
        <dbReference type="ARBA" id="ARBA00005863"/>
    </source>
</evidence>
<dbReference type="PANTHER" id="PTHR48070">
    <property type="entry name" value="ESTERASE OVCA2"/>
    <property type="match status" value="1"/>
</dbReference>
<dbReference type="InterPro" id="IPR005645">
    <property type="entry name" value="FSH-like_dom"/>
</dbReference>
<dbReference type="PANTHER" id="PTHR48070:SF3">
    <property type="entry name" value="ESTERASE DBAE-RELATED"/>
    <property type="match status" value="1"/>
</dbReference>
<sequence length="268" mass="29305">MVVFKAGNANQSLHLPRILCLHGGGTNANIFRAQCRVLELHISITFRLVFAEAPFLCPPGPGVAPVYDSWAPFKTWVVLPNSDHEWQHEDAAGAVKNSLRSAMEDDEQRGATGEWVGLLGFSQGAKICASLLLRQQMQQEALTPTTNWKFAILLAGSGPLLVLDRNLPAAPAQENQSMASMTEALDPALRGPLLELPTVHVHGLQDPGLPEHRKLLSLSCRSTTTKLMEWNGDHRVPIKTPDVLALMNHIREVACETGVGEDHKHLTC</sequence>
<dbReference type="HOGENOM" id="CLU_051938_0_0_1"/>
<keyword evidence="5" id="KW-1185">Reference proteome</keyword>
<dbReference type="OrthoDB" id="2094269at2759"/>
<evidence type="ECO:0000313" key="5">
    <source>
        <dbReference type="Proteomes" id="UP000027238"/>
    </source>
</evidence>
<accession>A0A066XSH1</accession>
<dbReference type="Pfam" id="PF03959">
    <property type="entry name" value="FSH1"/>
    <property type="match status" value="1"/>
</dbReference>
<comment type="similarity">
    <text evidence="1">Belongs to the LovG family.</text>
</comment>
<keyword evidence="2" id="KW-0378">Hydrolase</keyword>
<gene>
    <name evidence="4" type="ORF">CSUB01_10249</name>
</gene>
<reference evidence="5" key="1">
    <citation type="journal article" date="2014" name="Genome Announc.">
        <title>Draft genome sequence of Colletotrichum sublineola, a destructive pathogen of cultivated sorghum.</title>
        <authorList>
            <person name="Baroncelli R."/>
            <person name="Sanz-Martin J.M."/>
            <person name="Rech G.E."/>
            <person name="Sukno S.A."/>
            <person name="Thon M.R."/>
        </authorList>
    </citation>
    <scope>NUCLEOTIDE SEQUENCE [LARGE SCALE GENOMIC DNA]</scope>
    <source>
        <strain evidence="5">TX430BB</strain>
    </source>
</reference>
<evidence type="ECO:0000259" key="3">
    <source>
        <dbReference type="Pfam" id="PF03959"/>
    </source>
</evidence>
<evidence type="ECO:0000313" key="4">
    <source>
        <dbReference type="EMBL" id="KDN68945.1"/>
    </source>
</evidence>
<dbReference type="SUPFAM" id="SSF53474">
    <property type="entry name" value="alpha/beta-Hydrolases"/>
    <property type="match status" value="1"/>
</dbReference>
<feature type="domain" description="Serine hydrolase" evidence="3">
    <location>
        <begin position="16"/>
        <end position="242"/>
    </location>
</feature>
<dbReference type="GO" id="GO:0005634">
    <property type="term" value="C:nucleus"/>
    <property type="evidence" value="ECO:0007669"/>
    <property type="project" value="TreeGrafter"/>
</dbReference>
<proteinExistence type="inferred from homology"/>
<dbReference type="EMBL" id="JMSE01000591">
    <property type="protein sequence ID" value="KDN68945.1"/>
    <property type="molecule type" value="Genomic_DNA"/>
</dbReference>
<evidence type="ECO:0000256" key="2">
    <source>
        <dbReference type="ARBA" id="ARBA00022801"/>
    </source>
</evidence>
<dbReference type="eggNOG" id="KOG2551">
    <property type="taxonomic scope" value="Eukaryota"/>
</dbReference>
<dbReference type="InterPro" id="IPR029058">
    <property type="entry name" value="AB_hydrolase_fold"/>
</dbReference>
<comment type="caution">
    <text evidence="4">The sequence shown here is derived from an EMBL/GenBank/DDBJ whole genome shotgun (WGS) entry which is preliminary data.</text>
</comment>
<organism evidence="4 5">
    <name type="scientific">Colletotrichum sublineola</name>
    <name type="common">Sorghum anthracnose fungus</name>
    <dbReference type="NCBI Taxonomy" id="1173701"/>
    <lineage>
        <taxon>Eukaryota</taxon>
        <taxon>Fungi</taxon>
        <taxon>Dikarya</taxon>
        <taxon>Ascomycota</taxon>
        <taxon>Pezizomycotina</taxon>
        <taxon>Sordariomycetes</taxon>
        <taxon>Hypocreomycetidae</taxon>
        <taxon>Glomerellales</taxon>
        <taxon>Glomerellaceae</taxon>
        <taxon>Colletotrichum</taxon>
        <taxon>Colletotrichum graminicola species complex</taxon>
    </lineage>
</organism>
<protein>
    <submittedName>
        <fullName evidence="4">Putative citrinin biosynthesis oxydoreductase CtnB</fullName>
    </submittedName>
</protein>
<dbReference type="InterPro" id="IPR050593">
    <property type="entry name" value="LovG"/>
</dbReference>
<name>A0A066XSH1_COLSU</name>
<dbReference type="GO" id="GO:0005737">
    <property type="term" value="C:cytoplasm"/>
    <property type="evidence" value="ECO:0007669"/>
    <property type="project" value="TreeGrafter"/>
</dbReference>